<dbReference type="Proteomes" id="UP000626844">
    <property type="component" value="Unassembled WGS sequence"/>
</dbReference>
<keyword evidence="1" id="KW-0472">Membrane</keyword>
<organism evidence="2 3">
    <name type="scientific">Metabacillus arenae</name>
    <dbReference type="NCBI Taxonomy" id="2771434"/>
    <lineage>
        <taxon>Bacteria</taxon>
        <taxon>Bacillati</taxon>
        <taxon>Bacillota</taxon>
        <taxon>Bacilli</taxon>
        <taxon>Bacillales</taxon>
        <taxon>Bacillaceae</taxon>
        <taxon>Metabacillus</taxon>
    </lineage>
</organism>
<reference evidence="2" key="1">
    <citation type="submission" date="2020-09" db="EMBL/GenBank/DDBJ databases">
        <title>A novel bacterium of genus Bacillus, isolated from South China Sea.</title>
        <authorList>
            <person name="Huang H."/>
            <person name="Mo K."/>
            <person name="Hu Y."/>
        </authorList>
    </citation>
    <scope>NUCLEOTIDE SEQUENCE</scope>
    <source>
        <strain evidence="2">IB182487</strain>
    </source>
</reference>
<feature type="transmembrane region" description="Helical" evidence="1">
    <location>
        <begin position="12"/>
        <end position="35"/>
    </location>
</feature>
<dbReference type="AlphaFoldDB" id="A0A926NMC9"/>
<keyword evidence="1" id="KW-1133">Transmembrane helix</keyword>
<evidence type="ECO:0000313" key="2">
    <source>
        <dbReference type="EMBL" id="MBD1383278.1"/>
    </source>
</evidence>
<feature type="transmembrane region" description="Helical" evidence="1">
    <location>
        <begin position="41"/>
        <end position="63"/>
    </location>
</feature>
<gene>
    <name evidence="2" type="ORF">IC621_24125</name>
</gene>
<keyword evidence="1" id="KW-0812">Transmembrane</keyword>
<keyword evidence="3" id="KW-1185">Reference proteome</keyword>
<name>A0A926NMC9_9BACI</name>
<evidence type="ECO:0000313" key="3">
    <source>
        <dbReference type="Proteomes" id="UP000626844"/>
    </source>
</evidence>
<accession>A0A926NMC9</accession>
<evidence type="ECO:0000256" key="1">
    <source>
        <dbReference type="SAM" id="Phobius"/>
    </source>
</evidence>
<dbReference type="EMBL" id="JACXAI010000049">
    <property type="protein sequence ID" value="MBD1383278.1"/>
    <property type="molecule type" value="Genomic_DNA"/>
</dbReference>
<protein>
    <submittedName>
        <fullName evidence="2">Uncharacterized protein</fullName>
    </submittedName>
</protein>
<sequence>MECENCNTEHRITVLGRLIFVSLTILPMLVFGNFFTPFDNAFATIGLGIAILIIGSLFAPYFVKYKKVDQ</sequence>
<proteinExistence type="predicted"/>
<comment type="caution">
    <text evidence="2">The sequence shown here is derived from an EMBL/GenBank/DDBJ whole genome shotgun (WGS) entry which is preliminary data.</text>
</comment>